<evidence type="ECO:0000259" key="18">
    <source>
        <dbReference type="PROSITE" id="PS50885"/>
    </source>
</evidence>
<keyword evidence="9 14" id="KW-0418">Kinase</keyword>
<gene>
    <name evidence="19" type="ORF">SAMN03097708_02489</name>
</gene>
<evidence type="ECO:0000256" key="14">
    <source>
        <dbReference type="PIRNR" id="PIRNR003167"/>
    </source>
</evidence>
<evidence type="ECO:0000256" key="7">
    <source>
        <dbReference type="ARBA" id="ARBA00022692"/>
    </source>
</evidence>
<dbReference type="CDD" id="cd19408">
    <property type="entry name" value="NarX_NarQ_sensor"/>
    <property type="match status" value="1"/>
</dbReference>
<organism evidence="19 20">
    <name type="scientific">Thiohalomonas denitrificans</name>
    <dbReference type="NCBI Taxonomy" id="415747"/>
    <lineage>
        <taxon>Bacteria</taxon>
        <taxon>Pseudomonadati</taxon>
        <taxon>Pseudomonadota</taxon>
        <taxon>Gammaproteobacteria</taxon>
        <taxon>Thiohalomonadales</taxon>
        <taxon>Thiohalomonadaceae</taxon>
        <taxon>Thiohalomonas</taxon>
    </lineage>
</organism>
<dbReference type="SMART" id="SM00387">
    <property type="entry name" value="HATPase_c"/>
    <property type="match status" value="1"/>
</dbReference>
<dbReference type="AlphaFoldDB" id="A0A1G5QP14"/>
<feature type="domain" description="Histidine kinase" evidence="17">
    <location>
        <begin position="433"/>
        <end position="630"/>
    </location>
</feature>
<dbReference type="RefSeq" id="WP_092997596.1">
    <property type="nucleotide sequence ID" value="NZ_FMWD01000007.1"/>
</dbReference>
<evidence type="ECO:0000256" key="10">
    <source>
        <dbReference type="ARBA" id="ARBA00022840"/>
    </source>
</evidence>
<keyword evidence="5" id="KW-0597">Phosphoprotein</keyword>
<evidence type="ECO:0000256" key="8">
    <source>
        <dbReference type="ARBA" id="ARBA00022741"/>
    </source>
</evidence>
<keyword evidence="12 14" id="KW-0902">Two-component regulatory system</keyword>
<keyword evidence="13 14" id="KW-0472">Membrane</keyword>
<dbReference type="Pfam" id="PF07730">
    <property type="entry name" value="HisKA_3"/>
    <property type="match status" value="1"/>
</dbReference>
<evidence type="ECO:0000256" key="9">
    <source>
        <dbReference type="ARBA" id="ARBA00022777"/>
    </source>
</evidence>
<evidence type="ECO:0000256" key="3">
    <source>
        <dbReference type="ARBA" id="ARBA00022475"/>
    </source>
</evidence>
<evidence type="ECO:0000256" key="13">
    <source>
        <dbReference type="ARBA" id="ARBA00023136"/>
    </source>
</evidence>
<keyword evidence="15" id="KW-0175">Coiled coil</keyword>
<dbReference type="OrthoDB" id="9811306at2"/>
<dbReference type="STRING" id="415747.SAMN03097708_02489"/>
<dbReference type="PROSITE" id="PS50109">
    <property type="entry name" value="HIS_KIN"/>
    <property type="match status" value="1"/>
</dbReference>
<dbReference type="InterPro" id="IPR042295">
    <property type="entry name" value="NarX-like_N_sf"/>
</dbReference>
<dbReference type="SMART" id="SM00304">
    <property type="entry name" value="HAMP"/>
    <property type="match status" value="1"/>
</dbReference>
<evidence type="ECO:0000313" key="20">
    <source>
        <dbReference type="Proteomes" id="UP000199648"/>
    </source>
</evidence>
<accession>A0A1G5QP14</accession>
<dbReference type="PROSITE" id="PS50885">
    <property type="entry name" value="HAMP"/>
    <property type="match status" value="1"/>
</dbReference>
<feature type="domain" description="HAMP" evidence="18">
    <location>
        <begin position="203"/>
        <end position="255"/>
    </location>
</feature>
<comment type="catalytic activity">
    <reaction evidence="1 14">
        <text>ATP + protein L-histidine = ADP + protein N-phospho-L-histidine.</text>
        <dbReference type="EC" id="2.7.13.3"/>
    </reaction>
</comment>
<dbReference type="InterPro" id="IPR003660">
    <property type="entry name" value="HAMP_dom"/>
</dbReference>
<dbReference type="InterPro" id="IPR005467">
    <property type="entry name" value="His_kinase_dom"/>
</dbReference>
<dbReference type="GO" id="GO:0000155">
    <property type="term" value="F:phosphorelay sensor kinase activity"/>
    <property type="evidence" value="ECO:0007669"/>
    <property type="project" value="UniProtKB-UniRule"/>
</dbReference>
<keyword evidence="10 14" id="KW-0067">ATP-binding</keyword>
<evidence type="ECO:0000256" key="4">
    <source>
        <dbReference type="ARBA" id="ARBA00022519"/>
    </source>
</evidence>
<dbReference type="CDD" id="cd16917">
    <property type="entry name" value="HATPase_UhpB-NarQ-NarX-like"/>
    <property type="match status" value="1"/>
</dbReference>
<dbReference type="InterPro" id="IPR011712">
    <property type="entry name" value="Sig_transdc_His_kin_sub3_dim/P"/>
</dbReference>
<dbReference type="Gene3D" id="1.10.8.500">
    <property type="entry name" value="HAMP domain in histidine kinase"/>
    <property type="match status" value="1"/>
</dbReference>
<dbReference type="Pfam" id="PF02518">
    <property type="entry name" value="HATPase_c"/>
    <property type="match status" value="1"/>
</dbReference>
<dbReference type="PANTHER" id="PTHR24421:SF10">
    <property type="entry name" value="NITRATE_NITRITE SENSOR PROTEIN NARQ"/>
    <property type="match status" value="1"/>
</dbReference>
<evidence type="ECO:0000256" key="11">
    <source>
        <dbReference type="ARBA" id="ARBA00022989"/>
    </source>
</evidence>
<evidence type="ECO:0000256" key="16">
    <source>
        <dbReference type="SAM" id="Phobius"/>
    </source>
</evidence>
<evidence type="ECO:0000256" key="2">
    <source>
        <dbReference type="ARBA" id="ARBA00004429"/>
    </source>
</evidence>
<dbReference type="InterPro" id="IPR036890">
    <property type="entry name" value="HATPase_C_sf"/>
</dbReference>
<feature type="transmembrane region" description="Helical" evidence="16">
    <location>
        <begin position="12"/>
        <end position="35"/>
    </location>
</feature>
<feature type="coiled-coil region" evidence="15">
    <location>
        <begin position="466"/>
        <end position="493"/>
    </location>
</feature>
<reference evidence="19 20" key="1">
    <citation type="submission" date="2016-10" db="EMBL/GenBank/DDBJ databases">
        <authorList>
            <person name="de Groot N.N."/>
        </authorList>
    </citation>
    <scope>NUCLEOTIDE SEQUENCE [LARGE SCALE GENOMIC DNA]</scope>
    <source>
        <strain evidence="19 20">HLD2</strain>
    </source>
</reference>
<sequence>MSHFLKRSLLLRLGLALSTITTLAFLGMLSSVFIAETGKGDASAINQAGSLRMQSYRVATAILYYQNGAYGTYPQVQAAADEFISRLKDNRLVRALPKSSDDPLRATYDSVESKWHERIEPLISEAKELVDRYRLGEIGDERIATYQKFYLAKLADFFNEVDYLVKLIENAAEAKIERLRIIQVVTLFLTLAVVFITMHLMHTDVLIPLRDLLAAAEKARHGDFSGRVSHTSDDELGRLGNAFNVMSADLSRKYADLEARVRDKTTDLEHSNRSLELLYNTSVLLNAGPLTESTYRLLLEDIRKLVGTGPGTICLTKHNDIRALKLASTRTPKQGLPDLCNPPECINCFGGGTTHLIDVPRGRGDNLRVISIPIRDQNHYHGVLLIEIPPGKRLADWQIRLIETVAQNIANAITIAERDTESRRLALLEERSVIARELHDSLAQSLSYLKIQVSRIHAALKKPDGKESAQAVVEELREGLNSAYRQLRELLTTFRLKMDGHGLSKALEETVREFAVRSNVTVELHDRLYSAQLTANEEIHTLQLVREAIGNVIKHAQATHAAITLDSNDDGYVTVVVEDDGQGIPPSPQRRQHYGLAIMEERAQILGGDVTINSKPEGGTRVELNFLPSTRRPVTKSETETETETG</sequence>
<keyword evidence="20" id="KW-1185">Reference proteome</keyword>
<dbReference type="GO" id="GO:0005886">
    <property type="term" value="C:plasma membrane"/>
    <property type="evidence" value="ECO:0007669"/>
    <property type="project" value="UniProtKB-SubCell"/>
</dbReference>
<evidence type="ECO:0000256" key="5">
    <source>
        <dbReference type="ARBA" id="ARBA00022553"/>
    </source>
</evidence>
<keyword evidence="3 14" id="KW-1003">Cell membrane</keyword>
<dbReference type="EMBL" id="FMWD01000007">
    <property type="protein sequence ID" value="SCZ63487.1"/>
    <property type="molecule type" value="Genomic_DNA"/>
</dbReference>
<evidence type="ECO:0000256" key="6">
    <source>
        <dbReference type="ARBA" id="ARBA00022679"/>
    </source>
</evidence>
<dbReference type="InterPro" id="IPR016380">
    <property type="entry name" value="Sig_transdc_His_kin_NarX/NarQ"/>
</dbReference>
<evidence type="ECO:0000259" key="17">
    <source>
        <dbReference type="PROSITE" id="PS50109"/>
    </source>
</evidence>
<proteinExistence type="predicted"/>
<dbReference type="InterPro" id="IPR029095">
    <property type="entry name" value="NarX-like_N"/>
</dbReference>
<dbReference type="PIRSF" id="PIRSF003167">
    <property type="entry name" value="STHK_NarX/NarQ"/>
    <property type="match status" value="1"/>
</dbReference>
<keyword evidence="11 16" id="KW-1133">Transmembrane helix</keyword>
<dbReference type="Pfam" id="PF00672">
    <property type="entry name" value="HAMP"/>
    <property type="match status" value="1"/>
</dbReference>
<dbReference type="EC" id="2.7.13.3" evidence="14"/>
<dbReference type="Gene3D" id="1.20.120.960">
    <property type="entry name" value="Histidine kinase NarX, sensor domain"/>
    <property type="match status" value="1"/>
</dbReference>
<evidence type="ECO:0000256" key="12">
    <source>
        <dbReference type="ARBA" id="ARBA00023012"/>
    </source>
</evidence>
<dbReference type="Gene3D" id="3.30.565.10">
    <property type="entry name" value="Histidine kinase-like ATPase, C-terminal domain"/>
    <property type="match status" value="1"/>
</dbReference>
<comment type="subcellular location">
    <subcellularLocation>
        <location evidence="2">Cell inner membrane</location>
        <topology evidence="2">Multi-pass membrane protein</topology>
    </subcellularLocation>
</comment>
<feature type="transmembrane region" description="Helical" evidence="16">
    <location>
        <begin position="181"/>
        <end position="201"/>
    </location>
</feature>
<evidence type="ECO:0000256" key="15">
    <source>
        <dbReference type="SAM" id="Coils"/>
    </source>
</evidence>
<dbReference type="InterPro" id="IPR003594">
    <property type="entry name" value="HATPase_dom"/>
</dbReference>
<keyword evidence="6 14" id="KW-0808">Transferase</keyword>
<keyword evidence="7 16" id="KW-0812">Transmembrane</keyword>
<dbReference type="GO" id="GO:0046983">
    <property type="term" value="F:protein dimerization activity"/>
    <property type="evidence" value="ECO:0007669"/>
    <property type="project" value="UniProtKB-UniRule"/>
</dbReference>
<keyword evidence="8 14" id="KW-0547">Nucleotide-binding</keyword>
<dbReference type="GO" id="GO:0005524">
    <property type="term" value="F:ATP binding"/>
    <property type="evidence" value="ECO:0007669"/>
    <property type="project" value="UniProtKB-UniRule"/>
</dbReference>
<dbReference type="Gene3D" id="1.20.5.1930">
    <property type="match status" value="1"/>
</dbReference>
<evidence type="ECO:0000313" key="19">
    <source>
        <dbReference type="EMBL" id="SCZ63487.1"/>
    </source>
</evidence>
<name>A0A1G5QP14_9GAMM</name>
<dbReference type="Pfam" id="PF13675">
    <property type="entry name" value="PilJ"/>
    <property type="match status" value="1"/>
</dbReference>
<dbReference type="Proteomes" id="UP000199648">
    <property type="component" value="Unassembled WGS sequence"/>
</dbReference>
<evidence type="ECO:0000256" key="1">
    <source>
        <dbReference type="ARBA" id="ARBA00000085"/>
    </source>
</evidence>
<protein>
    <recommendedName>
        <fullName evidence="14">Sensor protein</fullName>
        <ecNumber evidence="14">2.7.13.3</ecNumber>
    </recommendedName>
</protein>
<dbReference type="CDD" id="cd06225">
    <property type="entry name" value="HAMP"/>
    <property type="match status" value="1"/>
</dbReference>
<dbReference type="PANTHER" id="PTHR24421">
    <property type="entry name" value="NITRATE/NITRITE SENSOR PROTEIN NARX-RELATED"/>
    <property type="match status" value="1"/>
</dbReference>
<dbReference type="SUPFAM" id="SSF55874">
    <property type="entry name" value="ATPase domain of HSP90 chaperone/DNA topoisomerase II/histidine kinase"/>
    <property type="match status" value="1"/>
</dbReference>
<dbReference type="SUPFAM" id="SSF158472">
    <property type="entry name" value="HAMP domain-like"/>
    <property type="match status" value="1"/>
</dbReference>
<dbReference type="SUPFAM" id="SSF55781">
    <property type="entry name" value="GAF domain-like"/>
    <property type="match status" value="1"/>
</dbReference>
<keyword evidence="4 14" id="KW-0997">Cell inner membrane</keyword>
<dbReference type="InterPro" id="IPR050482">
    <property type="entry name" value="Sensor_HK_TwoCompSys"/>
</dbReference>